<dbReference type="InterPro" id="IPR000157">
    <property type="entry name" value="TIR_dom"/>
</dbReference>
<dbReference type="InterPro" id="IPR027417">
    <property type="entry name" value="P-loop_NTPase"/>
</dbReference>
<evidence type="ECO:0000256" key="1">
    <source>
        <dbReference type="SAM" id="MobiDB-lite"/>
    </source>
</evidence>
<reference evidence="4" key="1">
    <citation type="journal article" date="2019" name="Int. J. Syst. Evol. Microbiol.">
        <title>The Global Catalogue of Microorganisms (GCM) 10K type strain sequencing project: providing services to taxonomists for standard genome sequencing and annotation.</title>
        <authorList>
            <consortium name="The Broad Institute Genomics Platform"/>
            <consortium name="The Broad Institute Genome Sequencing Center for Infectious Disease"/>
            <person name="Wu L."/>
            <person name="Ma J."/>
        </authorList>
    </citation>
    <scope>NUCLEOTIDE SEQUENCE [LARGE SCALE GENOMIC DNA]</scope>
    <source>
        <strain evidence="4">JCM 4253</strain>
    </source>
</reference>
<comment type="caution">
    <text evidence="3">The sequence shown here is derived from an EMBL/GenBank/DDBJ whole genome shotgun (WGS) entry which is preliminary data.</text>
</comment>
<sequence length="713" mass="77104">MVEMITPDTLGPEWDVFISYSRSDAGKVGALVSALQARHLRVFVDDTAVDDFASITATITEALAHSRVLLALYSADYPQRRACQWELTYAYLTGQREGDPRRRTLVVNPEPSSDHVHPVELRDARHWPWPSTAEGLDRLAARVAEHVGSVATFMGDAADAPFVPWLPAPARTGSLRFTGRLAEQWRIHTALHRHRAPLIAQSGGGRGAQLRGMPGLGKSLLAQEYALHFGPVFPGGVFWFDLHQYEQAPSEAMESYAEQVSTVLAALRVTASGSSLPRLLSHLAVALGERNLPCLWVVDGVPDGLTSGQLGLLRGPHLLTATLMTTRSLRYAAFAECVDMAPLSDADGFRVLTSRRVPHDELDRAAALALVRDVGGHPEALDLLADLTATGDFVDVRNRLHAYGPDVLATRPPAAGTGAPAHRPLATALLPKPLSGADPAGDVLRLLALACPAPLSQTALEDVLSSIGPYDPWEVGALVSEAVEALRGSGALRHEPLRERSWTIHPLLARAVHRHDTNVARQEDFRRLLLHTLVPDASARTSVPGRPAATTSLPEAQLSPTVAPGTRPGPLERAAAFDLQVELVTRVGVQPLPGDHGSLREALSSLYSLFVTTRELLHRVATETATPLTLPGIAARLTNTHLRPFLTTWHPALQEHEAVRPPDVSPVEHERRWKRSADLRADLAGLREPLTSLAEELAALCGVDLLPPSSPRE</sequence>
<dbReference type="PROSITE" id="PS50104">
    <property type="entry name" value="TIR"/>
    <property type="match status" value="1"/>
</dbReference>
<dbReference type="Pfam" id="PF13676">
    <property type="entry name" value="TIR_2"/>
    <property type="match status" value="1"/>
</dbReference>
<name>A0A919EVY5_9ACTN</name>
<gene>
    <name evidence="3" type="ORF">GCM10018980_31560</name>
</gene>
<evidence type="ECO:0000313" key="4">
    <source>
        <dbReference type="Proteomes" id="UP000619355"/>
    </source>
</evidence>
<dbReference type="EMBL" id="BNBF01000008">
    <property type="protein sequence ID" value="GHG50008.1"/>
    <property type="molecule type" value="Genomic_DNA"/>
</dbReference>
<feature type="compositionally biased region" description="Polar residues" evidence="1">
    <location>
        <begin position="549"/>
        <end position="560"/>
    </location>
</feature>
<feature type="domain" description="TIR" evidence="2">
    <location>
        <begin position="12"/>
        <end position="147"/>
    </location>
</feature>
<dbReference type="SUPFAM" id="SSF52200">
    <property type="entry name" value="Toll/Interleukin receptor TIR domain"/>
    <property type="match status" value="1"/>
</dbReference>
<keyword evidence="4" id="KW-1185">Reference proteome</keyword>
<proteinExistence type="predicted"/>
<dbReference type="GO" id="GO:0007165">
    <property type="term" value="P:signal transduction"/>
    <property type="evidence" value="ECO:0007669"/>
    <property type="project" value="InterPro"/>
</dbReference>
<accession>A0A919EVY5</accession>
<dbReference type="Gene3D" id="3.40.50.300">
    <property type="entry name" value="P-loop containing nucleotide triphosphate hydrolases"/>
    <property type="match status" value="1"/>
</dbReference>
<dbReference type="SUPFAM" id="SSF52540">
    <property type="entry name" value="P-loop containing nucleoside triphosphate hydrolases"/>
    <property type="match status" value="1"/>
</dbReference>
<evidence type="ECO:0000313" key="3">
    <source>
        <dbReference type="EMBL" id="GHG50008.1"/>
    </source>
</evidence>
<evidence type="ECO:0000259" key="2">
    <source>
        <dbReference type="PROSITE" id="PS50104"/>
    </source>
</evidence>
<organism evidence="3 4">
    <name type="scientific">Streptomyces capoamus</name>
    <dbReference type="NCBI Taxonomy" id="68183"/>
    <lineage>
        <taxon>Bacteria</taxon>
        <taxon>Bacillati</taxon>
        <taxon>Actinomycetota</taxon>
        <taxon>Actinomycetes</taxon>
        <taxon>Kitasatosporales</taxon>
        <taxon>Streptomycetaceae</taxon>
        <taxon>Streptomyces</taxon>
    </lineage>
</organism>
<dbReference type="Gene3D" id="3.40.50.10140">
    <property type="entry name" value="Toll/interleukin-1 receptor homology (TIR) domain"/>
    <property type="match status" value="1"/>
</dbReference>
<dbReference type="Proteomes" id="UP000619355">
    <property type="component" value="Unassembled WGS sequence"/>
</dbReference>
<protein>
    <recommendedName>
        <fullName evidence="2">TIR domain-containing protein</fullName>
    </recommendedName>
</protein>
<feature type="region of interest" description="Disordered" evidence="1">
    <location>
        <begin position="540"/>
        <end position="568"/>
    </location>
</feature>
<dbReference type="InterPro" id="IPR035897">
    <property type="entry name" value="Toll_tir_struct_dom_sf"/>
</dbReference>
<dbReference type="AlphaFoldDB" id="A0A919EVY5"/>